<dbReference type="SUPFAM" id="SSF55681">
    <property type="entry name" value="Class II aaRS and biotin synthetases"/>
    <property type="match status" value="1"/>
</dbReference>
<keyword evidence="7" id="KW-0030">Aminoacyl-tRNA synthetase</keyword>
<dbReference type="GO" id="GO:0005524">
    <property type="term" value="F:ATP binding"/>
    <property type="evidence" value="ECO:0007669"/>
    <property type="project" value="UniProtKB-KW"/>
</dbReference>
<dbReference type="GO" id="GO:0004827">
    <property type="term" value="F:proline-tRNA ligase activity"/>
    <property type="evidence" value="ECO:0007669"/>
    <property type="project" value="UniProtKB-EC"/>
</dbReference>
<dbReference type="SUPFAM" id="SSF64586">
    <property type="entry name" value="C-terminal domain of ProRS"/>
    <property type="match status" value="1"/>
</dbReference>
<sequence length="559" mass="63096">MADADSQMKDLKISETKKSKKDGAPKMAAKKPQQQKKKMEGAALIGIDVAKETDLGEWYQQVITKGQMISYYDVAGCYILEPASYAIWEGIKSFFDAKIKTLKVRNAYFPIFISKDNLEREKEHIEGFAAEVAWVTHGGKSKLEKEVAVRPTSETAMYPYFARKIQSHRDLPLKLNQWNNVVRWEFKHPMPFIRSREFLWQEGHTAHLTKEEAGAEVRQILDWYADVYQELLAVPVVKGQKTENEKFPGADYTTTIEGFIPATGRGIQAATSHCLGQHFSKMFNITVEDPTAKEAGKSEHVHVWQNSWGLTTRSIGVMILTHGDNRGLVIPPRVAEIQVIVIPVGVTAKMTAEAKADLYKKVEDITENLKSVGVRVETDYREGYSPGWKFNDWELKGIPLRIEFGPKDAEKGVVTTSRRDIEKKEDARGEVKVSEVQEAIPALLETIQKDMFVKADKEYRERRVQVTDWKDFVPTLNGKNAVLVPHCEGGKCEDEIKDMSARKEDGDSAAEDTKAPAMGAKSLCIPFEQPEGIKQGETKCINPNCKEFAKAWILFGRSY</sequence>
<dbReference type="Pfam" id="PF00587">
    <property type="entry name" value="tRNA-synt_2b"/>
    <property type="match status" value="1"/>
</dbReference>
<dbReference type="NCBIfam" id="TIGR00408">
    <property type="entry name" value="proS_fam_I"/>
    <property type="match status" value="1"/>
</dbReference>
<evidence type="ECO:0000313" key="12">
    <source>
        <dbReference type="EMBL" id="KAF2200089.1"/>
    </source>
</evidence>
<feature type="compositionally biased region" description="Basic and acidic residues" evidence="10">
    <location>
        <begin position="1"/>
        <end position="24"/>
    </location>
</feature>
<dbReference type="PANTHER" id="PTHR43382:SF2">
    <property type="entry name" value="BIFUNCTIONAL GLUTAMATE_PROLINE--TRNA LIGASE"/>
    <property type="match status" value="1"/>
</dbReference>
<dbReference type="InterPro" id="IPR045864">
    <property type="entry name" value="aa-tRNA-synth_II/BPL/LPL"/>
</dbReference>
<feature type="domain" description="Aminoacyl-transfer RNA synthetases class-II family profile" evidence="11">
    <location>
        <begin position="82"/>
        <end position="331"/>
    </location>
</feature>
<dbReference type="Proteomes" id="UP000799536">
    <property type="component" value="Unassembled WGS sequence"/>
</dbReference>
<dbReference type="InterPro" id="IPR006195">
    <property type="entry name" value="aa-tRNA-synth_II"/>
</dbReference>
<dbReference type="PROSITE" id="PS50862">
    <property type="entry name" value="AA_TRNA_LIGASE_II"/>
    <property type="match status" value="1"/>
</dbReference>
<dbReference type="Pfam" id="PF09180">
    <property type="entry name" value="ProRS-C_1"/>
    <property type="match status" value="1"/>
</dbReference>
<keyword evidence="3" id="KW-0436">Ligase</keyword>
<dbReference type="InterPro" id="IPR016061">
    <property type="entry name" value="Pro-tRNA_ligase_II_C"/>
</dbReference>
<dbReference type="EC" id="6.1.1.15" evidence="2"/>
<dbReference type="Gene3D" id="3.30.110.30">
    <property type="entry name" value="C-terminal domain of ProRS"/>
    <property type="match status" value="1"/>
</dbReference>
<evidence type="ECO:0000256" key="10">
    <source>
        <dbReference type="SAM" id="MobiDB-lite"/>
    </source>
</evidence>
<keyword evidence="13" id="KW-1185">Reference proteome</keyword>
<accession>A0A9P4JMZ6</accession>
<dbReference type="SMART" id="SM00946">
    <property type="entry name" value="ProRS-C_1"/>
    <property type="match status" value="1"/>
</dbReference>
<evidence type="ECO:0000256" key="5">
    <source>
        <dbReference type="ARBA" id="ARBA00022840"/>
    </source>
</evidence>
<comment type="catalytic activity">
    <reaction evidence="9">
        <text>tRNA(Pro) + L-proline + ATP = L-prolyl-tRNA(Pro) + AMP + diphosphate</text>
        <dbReference type="Rhea" id="RHEA:14305"/>
        <dbReference type="Rhea" id="RHEA-COMP:9700"/>
        <dbReference type="Rhea" id="RHEA-COMP:9702"/>
        <dbReference type="ChEBI" id="CHEBI:30616"/>
        <dbReference type="ChEBI" id="CHEBI:33019"/>
        <dbReference type="ChEBI" id="CHEBI:60039"/>
        <dbReference type="ChEBI" id="CHEBI:78442"/>
        <dbReference type="ChEBI" id="CHEBI:78532"/>
        <dbReference type="ChEBI" id="CHEBI:456215"/>
        <dbReference type="EC" id="6.1.1.15"/>
    </reaction>
</comment>
<evidence type="ECO:0000256" key="4">
    <source>
        <dbReference type="ARBA" id="ARBA00022741"/>
    </source>
</evidence>
<evidence type="ECO:0000256" key="8">
    <source>
        <dbReference type="ARBA" id="ARBA00029731"/>
    </source>
</evidence>
<dbReference type="CDD" id="cd00778">
    <property type="entry name" value="ProRS_core_arch_euk"/>
    <property type="match status" value="1"/>
</dbReference>
<dbReference type="Pfam" id="PF03129">
    <property type="entry name" value="HGTP_anticodon"/>
    <property type="match status" value="1"/>
</dbReference>
<dbReference type="InterPro" id="IPR002314">
    <property type="entry name" value="aa-tRNA-synt_IIb"/>
</dbReference>
<dbReference type="GO" id="GO:0005737">
    <property type="term" value="C:cytoplasm"/>
    <property type="evidence" value="ECO:0007669"/>
    <property type="project" value="InterPro"/>
</dbReference>
<dbReference type="HAMAP" id="MF_01571">
    <property type="entry name" value="Pro_tRNA_synth_type3"/>
    <property type="match status" value="1"/>
</dbReference>
<evidence type="ECO:0000256" key="3">
    <source>
        <dbReference type="ARBA" id="ARBA00022598"/>
    </source>
</evidence>
<evidence type="ECO:0000256" key="7">
    <source>
        <dbReference type="ARBA" id="ARBA00023146"/>
    </source>
</evidence>
<dbReference type="InterPro" id="IPR002316">
    <property type="entry name" value="Pro-tRNA-ligase_IIa"/>
</dbReference>
<evidence type="ECO:0000256" key="6">
    <source>
        <dbReference type="ARBA" id="ARBA00022917"/>
    </source>
</evidence>
<dbReference type="OrthoDB" id="1350766at2759"/>
<dbReference type="AlphaFoldDB" id="A0A9P4JMZ6"/>
<dbReference type="InterPro" id="IPR004154">
    <property type="entry name" value="Anticodon-bd"/>
</dbReference>
<feature type="region of interest" description="Disordered" evidence="10">
    <location>
        <begin position="1"/>
        <end position="39"/>
    </location>
</feature>
<gene>
    <name evidence="12" type="ORF">GQ43DRAFT_397253</name>
</gene>
<protein>
    <recommendedName>
        <fullName evidence="2">proline--tRNA ligase</fullName>
        <ecNumber evidence="2">6.1.1.15</ecNumber>
    </recommendedName>
    <alternativeName>
        <fullName evidence="8">Prolyl-tRNA synthetase</fullName>
    </alternativeName>
</protein>
<evidence type="ECO:0000259" key="11">
    <source>
        <dbReference type="PROSITE" id="PS50862"/>
    </source>
</evidence>
<keyword evidence="6" id="KW-0648">Protein biosynthesis</keyword>
<keyword evidence="5" id="KW-0067">ATP-binding</keyword>
<comment type="caution">
    <text evidence="12">The sequence shown here is derived from an EMBL/GenBank/DDBJ whole genome shotgun (WGS) entry which is preliminary data.</text>
</comment>
<dbReference type="Gene3D" id="3.40.50.800">
    <property type="entry name" value="Anticodon-binding domain"/>
    <property type="match status" value="1"/>
</dbReference>
<evidence type="ECO:0000313" key="13">
    <source>
        <dbReference type="Proteomes" id="UP000799536"/>
    </source>
</evidence>
<keyword evidence="4" id="KW-0547">Nucleotide-binding</keyword>
<evidence type="ECO:0000256" key="1">
    <source>
        <dbReference type="ARBA" id="ARBA00008226"/>
    </source>
</evidence>
<evidence type="ECO:0000256" key="9">
    <source>
        <dbReference type="ARBA" id="ARBA00047671"/>
    </source>
</evidence>
<dbReference type="Gene3D" id="3.30.930.10">
    <property type="entry name" value="Bira Bifunctional Protein, Domain 2"/>
    <property type="match status" value="1"/>
</dbReference>
<dbReference type="InterPro" id="IPR036621">
    <property type="entry name" value="Anticodon-bd_dom_sf"/>
</dbReference>
<dbReference type="GO" id="GO:0017101">
    <property type="term" value="C:aminoacyl-tRNA synthetase multienzyme complex"/>
    <property type="evidence" value="ECO:0007669"/>
    <property type="project" value="TreeGrafter"/>
</dbReference>
<dbReference type="FunFam" id="3.30.930.10:FF:000007">
    <property type="entry name" value="Bifunctional glutamate/proline--tRNA ligase"/>
    <property type="match status" value="1"/>
</dbReference>
<reference evidence="12" key="1">
    <citation type="journal article" date="2020" name="Stud. Mycol.">
        <title>101 Dothideomycetes genomes: a test case for predicting lifestyles and emergence of pathogens.</title>
        <authorList>
            <person name="Haridas S."/>
            <person name="Albert R."/>
            <person name="Binder M."/>
            <person name="Bloem J."/>
            <person name="Labutti K."/>
            <person name="Salamov A."/>
            <person name="Andreopoulos B."/>
            <person name="Baker S."/>
            <person name="Barry K."/>
            <person name="Bills G."/>
            <person name="Bluhm B."/>
            <person name="Cannon C."/>
            <person name="Castanera R."/>
            <person name="Culley D."/>
            <person name="Daum C."/>
            <person name="Ezra D."/>
            <person name="Gonzalez J."/>
            <person name="Henrissat B."/>
            <person name="Kuo A."/>
            <person name="Liang C."/>
            <person name="Lipzen A."/>
            <person name="Lutzoni F."/>
            <person name="Magnuson J."/>
            <person name="Mondo S."/>
            <person name="Nolan M."/>
            <person name="Ohm R."/>
            <person name="Pangilinan J."/>
            <person name="Park H.-J."/>
            <person name="Ramirez L."/>
            <person name="Alfaro M."/>
            <person name="Sun H."/>
            <person name="Tritt A."/>
            <person name="Yoshinaga Y."/>
            <person name="Zwiers L.-H."/>
            <person name="Turgeon B."/>
            <person name="Goodwin S."/>
            <person name="Spatafora J."/>
            <person name="Crous P."/>
            <person name="Grigoriev I."/>
        </authorList>
    </citation>
    <scope>NUCLEOTIDE SEQUENCE</scope>
    <source>
        <strain evidence="12">ATCC 74209</strain>
    </source>
</reference>
<dbReference type="GO" id="GO:0006433">
    <property type="term" value="P:prolyl-tRNA aminoacylation"/>
    <property type="evidence" value="ECO:0007669"/>
    <property type="project" value="InterPro"/>
</dbReference>
<dbReference type="CDD" id="cd00862">
    <property type="entry name" value="ProRS_anticodon_zinc"/>
    <property type="match status" value="1"/>
</dbReference>
<dbReference type="InterPro" id="IPR017449">
    <property type="entry name" value="Pro-tRNA_synth_II"/>
</dbReference>
<name>A0A9P4JMZ6_9PLEO</name>
<comment type="similarity">
    <text evidence="1">Belongs to the class-II aminoacyl-tRNA synthetase family.</text>
</comment>
<organism evidence="12 13">
    <name type="scientific">Delitschia confertaspora ATCC 74209</name>
    <dbReference type="NCBI Taxonomy" id="1513339"/>
    <lineage>
        <taxon>Eukaryota</taxon>
        <taxon>Fungi</taxon>
        <taxon>Dikarya</taxon>
        <taxon>Ascomycota</taxon>
        <taxon>Pezizomycotina</taxon>
        <taxon>Dothideomycetes</taxon>
        <taxon>Pleosporomycetidae</taxon>
        <taxon>Pleosporales</taxon>
        <taxon>Delitschiaceae</taxon>
        <taxon>Delitschia</taxon>
    </lineage>
</organism>
<dbReference type="PANTHER" id="PTHR43382">
    <property type="entry name" value="PROLYL-TRNA SYNTHETASE"/>
    <property type="match status" value="1"/>
</dbReference>
<dbReference type="EMBL" id="ML994040">
    <property type="protein sequence ID" value="KAF2200089.1"/>
    <property type="molecule type" value="Genomic_DNA"/>
</dbReference>
<proteinExistence type="inferred from homology"/>
<dbReference type="FunFam" id="3.30.110.30:FF:000001">
    <property type="entry name" value="Bifunctional glutamate/proline--tRNA ligase"/>
    <property type="match status" value="1"/>
</dbReference>
<dbReference type="FunFam" id="3.40.50.800:FF:000005">
    <property type="entry name" value="bifunctional glutamate/proline--tRNA ligase"/>
    <property type="match status" value="1"/>
</dbReference>
<evidence type="ECO:0000256" key="2">
    <source>
        <dbReference type="ARBA" id="ARBA00012831"/>
    </source>
</evidence>
<dbReference type="InterPro" id="IPR004499">
    <property type="entry name" value="Pro-tRNA-ligase_IIa_arc-type"/>
</dbReference>
<dbReference type="InterPro" id="IPR033721">
    <property type="entry name" value="ProRS_core_arch_euk"/>
</dbReference>
<dbReference type="SUPFAM" id="SSF52954">
    <property type="entry name" value="Class II aaRS ABD-related"/>
    <property type="match status" value="1"/>
</dbReference>
<dbReference type="PRINTS" id="PR01046">
    <property type="entry name" value="TRNASYNTHPRO"/>
</dbReference>